<gene>
    <name evidence="2" type="ORF">GCM10009817_12950</name>
</gene>
<dbReference type="PANTHER" id="PTHR43781">
    <property type="entry name" value="SACCHAROPINE DEHYDROGENASE"/>
    <property type="match status" value="1"/>
</dbReference>
<reference evidence="2 3" key="1">
    <citation type="journal article" date="2019" name="Int. J. Syst. Evol. Microbiol.">
        <title>The Global Catalogue of Microorganisms (GCM) 10K type strain sequencing project: providing services to taxonomists for standard genome sequencing and annotation.</title>
        <authorList>
            <consortium name="The Broad Institute Genomics Platform"/>
            <consortium name="The Broad Institute Genome Sequencing Center for Infectious Disease"/>
            <person name="Wu L."/>
            <person name="Ma J."/>
        </authorList>
    </citation>
    <scope>NUCLEOTIDE SEQUENCE [LARGE SCALE GENOMIC DNA]</scope>
    <source>
        <strain evidence="2 3">JCM 15628</strain>
    </source>
</reference>
<dbReference type="Gene3D" id="3.40.50.720">
    <property type="entry name" value="NAD(P)-binding Rossmann-like Domain"/>
    <property type="match status" value="1"/>
</dbReference>
<keyword evidence="3" id="KW-1185">Reference proteome</keyword>
<name>A0ABN2RSJ9_9MICO</name>
<evidence type="ECO:0000313" key="3">
    <source>
        <dbReference type="Proteomes" id="UP001500013"/>
    </source>
</evidence>
<sequence>MSETVRIVSPQPLVDRAGEPHAGVMTSHAQVLVYGAAGHTGRFVVDELMSRGVAPVLAGRDARALDTMGGRFAGLDRRVFALTEDRLPSRLHEVGVVINCAGPFLDTALPLASAAVTAGAHYLDVTAEQPAVWQLYESLDAPSRAAGVSVVPAMAFYGGLADLMVSAALAEASRPFECSVEIAVALDSWHPTAGTRTTGARNTAPRRRIREGRLAVLGGHGAREQWSFPAPFGAQPVTELTFSEVPTTHRHLDVQDLTSYITTAPLAQLRDPSTPQPVAADASGPSGQQFVLDVAVIVDGHLRRSSAAGRDIYASTGPLVVEGAVRLLHGQGLESGAIAPGEAFDATHLLHALDRHPLGPTMTGIGPAFEEAASRPVSGGARP</sequence>
<feature type="domain" description="Saccharopine dehydrogenase NADP binding" evidence="1">
    <location>
        <begin position="31"/>
        <end position="138"/>
    </location>
</feature>
<dbReference type="InterPro" id="IPR005097">
    <property type="entry name" value="Sacchrp_dh_NADP-bd"/>
</dbReference>
<accession>A0ABN2RSJ9</accession>
<dbReference type="InterPro" id="IPR036291">
    <property type="entry name" value="NAD(P)-bd_dom_sf"/>
</dbReference>
<protein>
    <submittedName>
        <fullName evidence="2">Saccharopine dehydrogenase NADP-binding domain-containing protein</fullName>
    </submittedName>
</protein>
<evidence type="ECO:0000313" key="2">
    <source>
        <dbReference type="EMBL" id="GAA1974179.1"/>
    </source>
</evidence>
<dbReference type="SUPFAM" id="SSF51735">
    <property type="entry name" value="NAD(P)-binding Rossmann-fold domains"/>
    <property type="match status" value="1"/>
</dbReference>
<evidence type="ECO:0000259" key="1">
    <source>
        <dbReference type="Pfam" id="PF03435"/>
    </source>
</evidence>
<dbReference type="PANTHER" id="PTHR43781:SF1">
    <property type="entry name" value="SACCHAROPINE DEHYDROGENASE"/>
    <property type="match status" value="1"/>
</dbReference>
<dbReference type="EMBL" id="BAAAPU010000004">
    <property type="protein sequence ID" value="GAA1974179.1"/>
    <property type="molecule type" value="Genomic_DNA"/>
</dbReference>
<organism evidence="2 3">
    <name type="scientific">Terrabacter lapilli</name>
    <dbReference type="NCBI Taxonomy" id="436231"/>
    <lineage>
        <taxon>Bacteria</taxon>
        <taxon>Bacillati</taxon>
        <taxon>Actinomycetota</taxon>
        <taxon>Actinomycetes</taxon>
        <taxon>Micrococcales</taxon>
        <taxon>Intrasporangiaceae</taxon>
        <taxon>Terrabacter</taxon>
    </lineage>
</organism>
<comment type="caution">
    <text evidence="2">The sequence shown here is derived from an EMBL/GenBank/DDBJ whole genome shotgun (WGS) entry which is preliminary data.</text>
</comment>
<proteinExistence type="predicted"/>
<dbReference type="Proteomes" id="UP001500013">
    <property type="component" value="Unassembled WGS sequence"/>
</dbReference>
<dbReference type="Pfam" id="PF03435">
    <property type="entry name" value="Sacchrp_dh_NADP"/>
    <property type="match status" value="1"/>
</dbReference>